<organism evidence="1 2">
    <name type="scientific">Trichinella spiralis</name>
    <name type="common">Trichina worm</name>
    <dbReference type="NCBI Taxonomy" id="6334"/>
    <lineage>
        <taxon>Eukaryota</taxon>
        <taxon>Metazoa</taxon>
        <taxon>Ecdysozoa</taxon>
        <taxon>Nematoda</taxon>
        <taxon>Enoplea</taxon>
        <taxon>Dorylaimia</taxon>
        <taxon>Trichinellida</taxon>
        <taxon>Trichinellidae</taxon>
        <taxon>Trichinella</taxon>
    </lineage>
</organism>
<reference evidence="1 2" key="1">
    <citation type="submission" date="2015-01" db="EMBL/GenBank/DDBJ databases">
        <title>Evolution of Trichinella species and genotypes.</title>
        <authorList>
            <person name="Korhonen P.K."/>
            <person name="Edoardo P."/>
            <person name="Giuseppe L.R."/>
            <person name="Gasser R.B."/>
        </authorList>
    </citation>
    <scope>NUCLEOTIDE SEQUENCE [LARGE SCALE GENOMIC DNA]</scope>
    <source>
        <strain evidence="1">ISS3</strain>
    </source>
</reference>
<dbReference type="EMBL" id="JYDH01000058">
    <property type="protein sequence ID" value="KRY35024.1"/>
    <property type="molecule type" value="Genomic_DNA"/>
</dbReference>
<dbReference type="InParanoid" id="A0A0V1BDB6"/>
<accession>A0A0V1BDB6</accession>
<dbReference type="AlphaFoldDB" id="A0A0V1BDB6"/>
<keyword evidence="2" id="KW-1185">Reference proteome</keyword>
<evidence type="ECO:0000313" key="2">
    <source>
        <dbReference type="Proteomes" id="UP000054776"/>
    </source>
</evidence>
<protein>
    <submittedName>
        <fullName evidence="1">Uncharacterized protein</fullName>
    </submittedName>
</protein>
<gene>
    <name evidence="1" type="ORF">T01_11749</name>
</gene>
<evidence type="ECO:0000313" key="1">
    <source>
        <dbReference type="EMBL" id="KRY35024.1"/>
    </source>
</evidence>
<dbReference type="Proteomes" id="UP000054776">
    <property type="component" value="Unassembled WGS sequence"/>
</dbReference>
<proteinExistence type="predicted"/>
<sequence length="126" mass="14644">MTYQGLYNDPDCYQHCKSSILPFRASYSRQALDDVDSEILYSLIAREHNPANQPTVEYEPAAVTTASHYITPLFQLKSVQRRVWVRKHYHHDPENLHYELDTGYTQTNTSTISGIRTCGRLHCRLK</sequence>
<comment type="caution">
    <text evidence="1">The sequence shown here is derived from an EMBL/GenBank/DDBJ whole genome shotgun (WGS) entry which is preliminary data.</text>
</comment>
<name>A0A0V1BDB6_TRISP</name>